<dbReference type="Proteomes" id="UP000317940">
    <property type="component" value="Unassembled WGS sequence"/>
</dbReference>
<evidence type="ECO:0000313" key="3">
    <source>
        <dbReference type="Proteomes" id="UP000317940"/>
    </source>
</evidence>
<gene>
    <name evidence="2" type="ORF">FHX73_12686</name>
</gene>
<comment type="caution">
    <text evidence="2">The sequence shown here is derived from an EMBL/GenBank/DDBJ whole genome shotgun (WGS) entry which is preliminary data.</text>
</comment>
<evidence type="ECO:0000256" key="1">
    <source>
        <dbReference type="SAM" id="MobiDB-lite"/>
    </source>
</evidence>
<organism evidence="2 3">
    <name type="scientific">Kitasatospora viridis</name>
    <dbReference type="NCBI Taxonomy" id="281105"/>
    <lineage>
        <taxon>Bacteria</taxon>
        <taxon>Bacillati</taxon>
        <taxon>Actinomycetota</taxon>
        <taxon>Actinomycetes</taxon>
        <taxon>Kitasatosporales</taxon>
        <taxon>Streptomycetaceae</taxon>
        <taxon>Kitasatospora</taxon>
    </lineage>
</organism>
<accession>A0A561TWT7</accession>
<keyword evidence="3" id="KW-1185">Reference proteome</keyword>
<reference evidence="2 3" key="1">
    <citation type="submission" date="2019-06" db="EMBL/GenBank/DDBJ databases">
        <title>Sequencing the genomes of 1000 actinobacteria strains.</title>
        <authorList>
            <person name="Klenk H.-P."/>
        </authorList>
    </citation>
    <scope>NUCLEOTIDE SEQUENCE [LARGE SCALE GENOMIC DNA]</scope>
    <source>
        <strain evidence="2 3">DSM 44826</strain>
    </source>
</reference>
<protein>
    <submittedName>
        <fullName evidence="2">Uncharacterized protein</fullName>
    </submittedName>
</protein>
<evidence type="ECO:0000313" key="2">
    <source>
        <dbReference type="EMBL" id="TWF91570.1"/>
    </source>
</evidence>
<dbReference type="AlphaFoldDB" id="A0A561TWT7"/>
<proteinExistence type="predicted"/>
<dbReference type="EMBL" id="VIWT01000002">
    <property type="protein sequence ID" value="TWF91570.1"/>
    <property type="molecule type" value="Genomic_DNA"/>
</dbReference>
<feature type="region of interest" description="Disordered" evidence="1">
    <location>
        <begin position="1"/>
        <end position="21"/>
    </location>
</feature>
<sequence>MRLTASHLLQSSADPEQSGRAEAVRRIAEIVMRVSGVVDPRAGTDRCGTDRAGTACPGRNLTAPNSRYPPVSFIRFR</sequence>
<name>A0A561TWT7_9ACTN</name>